<dbReference type="RefSeq" id="WP_343048797.1">
    <property type="nucleotide sequence ID" value="NZ_JACIFD010000007.1"/>
</dbReference>
<dbReference type="CDD" id="cd02440">
    <property type="entry name" value="AdoMet_MTases"/>
    <property type="match status" value="1"/>
</dbReference>
<dbReference type="PANTHER" id="PTHR47816">
    <property type="entry name" value="RIBOSOMAL RNA SMALL SUBUNIT METHYLTRANSFERASE C"/>
    <property type="match status" value="1"/>
</dbReference>
<gene>
    <name evidence="4" type="ORF">F5897_000882</name>
</gene>
<evidence type="ECO:0000313" key="4">
    <source>
        <dbReference type="EMBL" id="MBB4071574.1"/>
    </source>
</evidence>
<reference evidence="4" key="1">
    <citation type="submission" date="2020-08" db="EMBL/GenBank/DDBJ databases">
        <title>Sequencing the genomes of 1000 actinobacteria strains.</title>
        <authorList>
            <person name="Klenk H.-P."/>
        </authorList>
    </citation>
    <scope>NUCLEOTIDE SEQUENCE [LARGE SCALE GENOMIC DNA]</scope>
    <source>
        <strain evidence="4">DSM 27064</strain>
    </source>
</reference>
<keyword evidence="5" id="KW-1185">Reference proteome</keyword>
<dbReference type="Gene3D" id="3.40.50.150">
    <property type="entry name" value="Vaccinia Virus protein VP39"/>
    <property type="match status" value="1"/>
</dbReference>
<dbReference type="GO" id="GO:0032259">
    <property type="term" value="P:methylation"/>
    <property type="evidence" value="ECO:0007669"/>
    <property type="project" value="UniProtKB-KW"/>
</dbReference>
<dbReference type="Pfam" id="PF05175">
    <property type="entry name" value="MTS"/>
    <property type="match status" value="1"/>
</dbReference>
<dbReference type="Proteomes" id="UP000571183">
    <property type="component" value="Unassembled WGS sequence"/>
</dbReference>
<evidence type="ECO:0000313" key="5">
    <source>
        <dbReference type="Proteomes" id="UP000571183"/>
    </source>
</evidence>
<feature type="domain" description="Methyltransferase small" evidence="3">
    <location>
        <begin position="28"/>
        <end position="195"/>
    </location>
</feature>
<evidence type="ECO:0000259" key="3">
    <source>
        <dbReference type="Pfam" id="PF05175"/>
    </source>
</evidence>
<proteinExistence type="predicted"/>
<dbReference type="PANTHER" id="PTHR47816:SF4">
    <property type="entry name" value="RIBOSOMAL RNA SMALL SUBUNIT METHYLTRANSFERASE C"/>
    <property type="match status" value="1"/>
</dbReference>
<name>A0A840DET1_9MICO</name>
<protein>
    <submittedName>
        <fullName evidence="4">16S rRNA G1207 methylase RsmC</fullName>
    </submittedName>
</protein>
<dbReference type="InterPro" id="IPR029063">
    <property type="entry name" value="SAM-dependent_MTases_sf"/>
</dbReference>
<evidence type="ECO:0000256" key="1">
    <source>
        <dbReference type="ARBA" id="ARBA00022603"/>
    </source>
</evidence>
<accession>A0A840DET1</accession>
<dbReference type="InterPro" id="IPR046977">
    <property type="entry name" value="RsmC/RlmG"/>
</dbReference>
<dbReference type="GO" id="GO:0008757">
    <property type="term" value="F:S-adenosylmethionine-dependent methyltransferase activity"/>
    <property type="evidence" value="ECO:0007669"/>
    <property type="project" value="InterPro"/>
</dbReference>
<dbReference type="InterPro" id="IPR007848">
    <property type="entry name" value="Small_mtfrase_dom"/>
</dbReference>
<dbReference type="AlphaFoldDB" id="A0A840DET1"/>
<organism evidence="4 5">
    <name type="scientific">Canibacter oris</name>
    <dbReference type="NCBI Taxonomy" id="1365628"/>
    <lineage>
        <taxon>Bacteria</taxon>
        <taxon>Bacillati</taxon>
        <taxon>Actinomycetota</taxon>
        <taxon>Actinomycetes</taxon>
        <taxon>Micrococcales</taxon>
        <taxon>Microbacteriaceae</taxon>
        <taxon>Canibacter</taxon>
    </lineage>
</organism>
<dbReference type="SUPFAM" id="SSF53335">
    <property type="entry name" value="S-adenosyl-L-methionine-dependent methyltransferases"/>
    <property type="match status" value="1"/>
</dbReference>
<dbReference type="EMBL" id="JACIFD010000007">
    <property type="protein sequence ID" value="MBB4071574.1"/>
    <property type="molecule type" value="Genomic_DNA"/>
</dbReference>
<keyword evidence="2" id="KW-0808">Transferase</keyword>
<sequence>MPEHYFSASPQTAAKLREIKVQLGGQERTVTTGAGVFSGDDVDRGTRVLLNTTAPVPSGNVLDLGCGWGAISLDSALQAPDATVWALDVNTRALELTASNAVALGLRNVRTVTAAEIPAELCFEQIRSNPPIRVGKAVLHDLMHTWLPRLVRGGSCEMVVAKNLGAVSFEKWLVENFEATHEVTRIARDKGFHVIAVTKR</sequence>
<keyword evidence="1 4" id="KW-0489">Methyltransferase</keyword>
<evidence type="ECO:0000256" key="2">
    <source>
        <dbReference type="ARBA" id="ARBA00022679"/>
    </source>
</evidence>
<comment type="caution">
    <text evidence="4">The sequence shown here is derived from an EMBL/GenBank/DDBJ whole genome shotgun (WGS) entry which is preliminary data.</text>
</comment>